<evidence type="ECO:0000313" key="2">
    <source>
        <dbReference type="EMBL" id="EFU22288.1"/>
    </source>
</evidence>
<accession>E6J189</accession>
<comment type="caution">
    <text evidence="2">The sequence shown here is derived from an EMBL/GenBank/DDBJ whole genome shotgun (WGS) entry which is preliminary data.</text>
</comment>
<protein>
    <submittedName>
        <fullName evidence="2">Uncharacterized protein</fullName>
    </submittedName>
</protein>
<gene>
    <name evidence="2" type="ORF">HMPREF0813_01014</name>
</gene>
<name>E6J189_STRAP</name>
<proteinExistence type="predicted"/>
<dbReference type="EMBL" id="AECT01000018">
    <property type="protein sequence ID" value="EFU22288.1"/>
    <property type="molecule type" value="Genomic_DNA"/>
</dbReference>
<organism evidence="2 3">
    <name type="scientific">Streptococcus anginosus F0211</name>
    <dbReference type="NCBI Taxonomy" id="706437"/>
    <lineage>
        <taxon>Bacteria</taxon>
        <taxon>Bacillati</taxon>
        <taxon>Bacillota</taxon>
        <taxon>Bacilli</taxon>
        <taxon>Lactobacillales</taxon>
        <taxon>Streptococcaceae</taxon>
        <taxon>Streptococcus</taxon>
        <taxon>Streptococcus anginosus group</taxon>
    </lineage>
</organism>
<feature type="region of interest" description="Disordered" evidence="1">
    <location>
        <begin position="1"/>
        <end position="40"/>
    </location>
</feature>
<evidence type="ECO:0000256" key="1">
    <source>
        <dbReference type="SAM" id="MobiDB-lite"/>
    </source>
</evidence>
<dbReference type="AlphaFoldDB" id="E6J189"/>
<evidence type="ECO:0000313" key="3">
    <source>
        <dbReference type="Proteomes" id="UP000002973"/>
    </source>
</evidence>
<reference evidence="2 3" key="1">
    <citation type="submission" date="2010-11" db="EMBL/GenBank/DDBJ databases">
        <authorList>
            <person name="Weinstock G."/>
            <person name="Sodergren E."/>
            <person name="Clifton S."/>
            <person name="Fulton L."/>
            <person name="Fulton B."/>
            <person name="Courtney L."/>
            <person name="Fronick C."/>
            <person name="Harrison M."/>
            <person name="Strong C."/>
            <person name="Farmer C."/>
            <person name="Delahaunty K."/>
            <person name="Markovic C."/>
            <person name="Hall O."/>
            <person name="Minx P."/>
            <person name="Tomlinson C."/>
            <person name="Mitreva M."/>
            <person name="Hou S."/>
            <person name="Chen J."/>
            <person name="Wollam A."/>
            <person name="Pepin K.H."/>
            <person name="Johnson M."/>
            <person name="Bhonagiri V."/>
            <person name="Zhang X."/>
            <person name="Suruliraj S."/>
            <person name="Warren W."/>
            <person name="Chinwalla A."/>
            <person name="Mardis E.R."/>
            <person name="Wilson R.K."/>
        </authorList>
    </citation>
    <scope>NUCLEOTIDE SEQUENCE [LARGE SCALE GENOMIC DNA]</scope>
    <source>
        <strain evidence="2 3">F0211</strain>
    </source>
</reference>
<sequence>MLSAGRTEQTKSKGDFPPGGRSKRKVVEVIRRADGKRRSH</sequence>
<dbReference type="Proteomes" id="UP000002973">
    <property type="component" value="Unassembled WGS sequence"/>
</dbReference>